<keyword evidence="3" id="KW-0328">Glycosyltransferase</keyword>
<gene>
    <name evidence="5" type="ORF">VB739_15110</name>
</gene>
<dbReference type="RefSeq" id="WP_323357844.1">
    <property type="nucleotide sequence ID" value="NZ_JAYGHY010000075.1"/>
</dbReference>
<keyword evidence="6" id="KW-1185">Reference proteome</keyword>
<evidence type="ECO:0000256" key="3">
    <source>
        <dbReference type="ARBA" id="ARBA00022676"/>
    </source>
</evidence>
<accession>A0ABU5SZE5</accession>
<dbReference type="PANTHER" id="PTHR43179:SF12">
    <property type="entry name" value="GALACTOFURANOSYLTRANSFERASE GLFT2"/>
    <property type="match status" value="1"/>
</dbReference>
<comment type="pathway">
    <text evidence="1">Cell wall biogenesis; cell wall polysaccharide biosynthesis.</text>
</comment>
<comment type="similarity">
    <text evidence="2">Belongs to the glycosyltransferase 2 family.</text>
</comment>
<organism evidence="5 6">
    <name type="scientific">Cyanobium gracile UHCC 0281</name>
    <dbReference type="NCBI Taxonomy" id="3110309"/>
    <lineage>
        <taxon>Bacteria</taxon>
        <taxon>Bacillati</taxon>
        <taxon>Cyanobacteriota</taxon>
        <taxon>Cyanophyceae</taxon>
        <taxon>Synechococcales</taxon>
        <taxon>Prochlorococcaceae</taxon>
        <taxon>Cyanobium</taxon>
    </lineage>
</organism>
<dbReference type="EMBL" id="JAYGHY010000075">
    <property type="protein sequence ID" value="MEA5443886.1"/>
    <property type="molecule type" value="Genomic_DNA"/>
</dbReference>
<evidence type="ECO:0000256" key="4">
    <source>
        <dbReference type="ARBA" id="ARBA00022679"/>
    </source>
</evidence>
<sequence length="346" mass="37954">MATLDQERFARNYITCMERRDLAAAKSLLFLWVQAYFASLPAAPSRHQLTNPDLWGSLAQYAALSGDSTPVDDFWNRLDGITPRTTTSASIPLLGIPILNRPDLLQRLLDSLDHPVDTLAIVDNSVGSGLADTAALGRLLAQLERQPPAGIGQVRVARPFANQGVATSWNAILSAFPEAPFALLANNDVVFAPGILAQVIARIDPAQPQFLPLLPAPQEFSAFAITPAAWNRVGLFDANFHPAYCEDLDYAERLRGCDAIEWISPEALQSLQQLANPTASATIASDPRLAACNRTTYLLNCLWLHSRRRRENPHPGTWMRRWLSQWVLEPVSEASEAGALSEAVRS</sequence>
<comment type="caution">
    <text evidence="5">The sequence shown here is derived from an EMBL/GenBank/DDBJ whole genome shotgun (WGS) entry which is preliminary data.</text>
</comment>
<proteinExistence type="inferred from homology"/>
<evidence type="ECO:0000313" key="5">
    <source>
        <dbReference type="EMBL" id="MEA5443886.1"/>
    </source>
</evidence>
<evidence type="ECO:0000256" key="2">
    <source>
        <dbReference type="ARBA" id="ARBA00006739"/>
    </source>
</evidence>
<dbReference type="Proteomes" id="UP001302329">
    <property type="component" value="Unassembled WGS sequence"/>
</dbReference>
<name>A0ABU5SZE5_9CYAN</name>
<dbReference type="SUPFAM" id="SSF53448">
    <property type="entry name" value="Nucleotide-diphospho-sugar transferases"/>
    <property type="match status" value="1"/>
</dbReference>
<dbReference type="PANTHER" id="PTHR43179">
    <property type="entry name" value="RHAMNOSYLTRANSFERASE WBBL"/>
    <property type="match status" value="1"/>
</dbReference>
<dbReference type="Gene3D" id="3.90.550.10">
    <property type="entry name" value="Spore Coat Polysaccharide Biosynthesis Protein SpsA, Chain A"/>
    <property type="match status" value="1"/>
</dbReference>
<evidence type="ECO:0008006" key="7">
    <source>
        <dbReference type="Google" id="ProtNLM"/>
    </source>
</evidence>
<keyword evidence="4" id="KW-0808">Transferase</keyword>
<protein>
    <recommendedName>
        <fullName evidence="7">Glycosyltransferase</fullName>
    </recommendedName>
</protein>
<evidence type="ECO:0000256" key="1">
    <source>
        <dbReference type="ARBA" id="ARBA00004776"/>
    </source>
</evidence>
<reference evidence="5 6" key="1">
    <citation type="submission" date="2023-12" db="EMBL/GenBank/DDBJ databases">
        <title>Baltic Sea Cyanobacteria.</title>
        <authorList>
            <person name="Delbaje E."/>
            <person name="Fewer D.P."/>
            <person name="Shishido T.K."/>
        </authorList>
    </citation>
    <scope>NUCLEOTIDE SEQUENCE [LARGE SCALE GENOMIC DNA]</scope>
    <source>
        <strain evidence="5 6">UHCC 0281</strain>
    </source>
</reference>
<dbReference type="InterPro" id="IPR029044">
    <property type="entry name" value="Nucleotide-diphossugar_trans"/>
</dbReference>
<evidence type="ECO:0000313" key="6">
    <source>
        <dbReference type="Proteomes" id="UP001302329"/>
    </source>
</evidence>